<dbReference type="AlphaFoldDB" id="A0AAV5EJQ6"/>
<dbReference type="InterPro" id="IPR012871">
    <property type="entry name" value="DUF1668_ORYSA"/>
</dbReference>
<keyword evidence="2" id="KW-1185">Reference proteome</keyword>
<sequence>MSPDKSWLHHSLPPPPYALFPGCETAPTKAYAVLGGGSHLCVSGEGVGTYCFDTTTREWTRAGDWMLPFYGKAEHVPELGIWFGVADYRHDYAPSASDLSPALRGEEPELCCVGKNHYPPGWELVGDTQIVTLGSGRICTLDFVVTMDNNALDYGGNPAIDDSFAVLRGLELLPRGHGDKQPANNGNGKFRMINHKSMVYRPHGGNWLEAVL</sequence>
<dbReference type="Pfam" id="PF07893">
    <property type="entry name" value="DUF1668"/>
    <property type="match status" value="1"/>
</dbReference>
<proteinExistence type="predicted"/>
<gene>
    <name evidence="1" type="primary">gb10271</name>
    <name evidence="1" type="ORF">PR202_gb10271</name>
</gene>
<comment type="caution">
    <text evidence="1">The sequence shown here is derived from an EMBL/GenBank/DDBJ whole genome shotgun (WGS) entry which is preliminary data.</text>
</comment>
<evidence type="ECO:0000313" key="2">
    <source>
        <dbReference type="Proteomes" id="UP001054889"/>
    </source>
</evidence>
<dbReference type="PANTHER" id="PTHR33085">
    <property type="entry name" value="OS12G0113100 PROTEIN-RELATED"/>
    <property type="match status" value="1"/>
</dbReference>
<organism evidence="1 2">
    <name type="scientific">Eleusine coracana subsp. coracana</name>
    <dbReference type="NCBI Taxonomy" id="191504"/>
    <lineage>
        <taxon>Eukaryota</taxon>
        <taxon>Viridiplantae</taxon>
        <taxon>Streptophyta</taxon>
        <taxon>Embryophyta</taxon>
        <taxon>Tracheophyta</taxon>
        <taxon>Spermatophyta</taxon>
        <taxon>Magnoliopsida</taxon>
        <taxon>Liliopsida</taxon>
        <taxon>Poales</taxon>
        <taxon>Poaceae</taxon>
        <taxon>PACMAD clade</taxon>
        <taxon>Chloridoideae</taxon>
        <taxon>Cynodonteae</taxon>
        <taxon>Eleusininae</taxon>
        <taxon>Eleusine</taxon>
    </lineage>
</organism>
<name>A0AAV5EJQ6_ELECO</name>
<dbReference type="PANTHER" id="PTHR33085:SF129">
    <property type="entry name" value="OS04G0426500 PROTEIN"/>
    <property type="match status" value="1"/>
</dbReference>
<dbReference type="Proteomes" id="UP001054889">
    <property type="component" value="Unassembled WGS sequence"/>
</dbReference>
<reference evidence="1" key="2">
    <citation type="submission" date="2021-12" db="EMBL/GenBank/DDBJ databases">
        <title>Resequencing data analysis of finger millet.</title>
        <authorList>
            <person name="Hatakeyama M."/>
            <person name="Aluri S."/>
            <person name="Balachadran M.T."/>
            <person name="Sivarajan S.R."/>
            <person name="Poveda L."/>
            <person name="Shimizu-Inatsugi R."/>
            <person name="Schlapbach R."/>
            <person name="Sreeman S.M."/>
            <person name="Shimizu K.K."/>
        </authorList>
    </citation>
    <scope>NUCLEOTIDE SEQUENCE</scope>
</reference>
<protein>
    <submittedName>
        <fullName evidence="1">Uncharacterized protein</fullName>
    </submittedName>
</protein>
<reference evidence="1" key="1">
    <citation type="journal article" date="2018" name="DNA Res.">
        <title>Multiple hybrid de novo genome assembly of finger millet, an orphan allotetraploid crop.</title>
        <authorList>
            <person name="Hatakeyama M."/>
            <person name="Aluri S."/>
            <person name="Balachadran M.T."/>
            <person name="Sivarajan S.R."/>
            <person name="Patrignani A."/>
            <person name="Gruter S."/>
            <person name="Poveda L."/>
            <person name="Shimizu-Inatsugi R."/>
            <person name="Baeten J."/>
            <person name="Francoijs K.J."/>
            <person name="Nataraja K.N."/>
            <person name="Reddy Y.A.N."/>
            <person name="Phadnis S."/>
            <person name="Ravikumar R.L."/>
            <person name="Schlapbach R."/>
            <person name="Sreeman S.M."/>
            <person name="Shimizu K.K."/>
        </authorList>
    </citation>
    <scope>NUCLEOTIDE SEQUENCE</scope>
</reference>
<evidence type="ECO:0000313" key="1">
    <source>
        <dbReference type="EMBL" id="GJN22680.1"/>
    </source>
</evidence>
<dbReference type="EMBL" id="BQKI01000076">
    <property type="protein sequence ID" value="GJN22680.1"/>
    <property type="molecule type" value="Genomic_DNA"/>
</dbReference>
<accession>A0AAV5EJQ6</accession>